<name>A0A0M2USF5_9BACT</name>
<organism evidence="20 21">
    <name type="scientific">Candidatus Brocadia fulgida</name>
    <dbReference type="NCBI Taxonomy" id="380242"/>
    <lineage>
        <taxon>Bacteria</taxon>
        <taxon>Pseudomonadati</taxon>
        <taxon>Planctomycetota</taxon>
        <taxon>Candidatus Brocadiia</taxon>
        <taxon>Candidatus Brocadiales</taxon>
        <taxon>Candidatus Brocadiaceae</taxon>
        <taxon>Candidatus Brocadia</taxon>
    </lineage>
</organism>
<dbReference type="Gene3D" id="3.30.590.10">
    <property type="entry name" value="Glutamine synthetase/guanido kinase, catalytic domain"/>
    <property type="match status" value="1"/>
</dbReference>
<feature type="binding site" evidence="14">
    <location>
        <position position="131"/>
    </location>
    <ligand>
        <name>Mg(2+)</name>
        <dbReference type="ChEBI" id="CHEBI:18420"/>
        <label>1</label>
    </ligand>
</feature>
<dbReference type="Gene3D" id="3.10.20.70">
    <property type="entry name" value="Glutamine synthetase, N-terminal domain"/>
    <property type="match status" value="1"/>
</dbReference>
<dbReference type="PATRIC" id="fig|380242.3.peg.3162"/>
<dbReference type="SUPFAM" id="SSF55931">
    <property type="entry name" value="Glutamine synthetase/guanido kinase"/>
    <property type="match status" value="1"/>
</dbReference>
<dbReference type="FunFam" id="3.30.590.10:FF:000003">
    <property type="entry name" value="Glutamine synthetase 2"/>
    <property type="match status" value="1"/>
</dbReference>
<evidence type="ECO:0000256" key="7">
    <source>
        <dbReference type="ARBA" id="ARBA00022723"/>
    </source>
</evidence>
<protein>
    <recommendedName>
        <fullName evidence="4">Glutamine synthetase</fullName>
        <ecNumber evidence="3">6.3.1.2</ecNumber>
    </recommendedName>
    <alternativeName>
        <fullName evidence="11">Glutamate--ammonia ligase</fullName>
    </alternativeName>
</protein>
<keyword evidence="10 14" id="KW-0460">Magnesium</keyword>
<keyword evidence="7 14" id="KW-0479">Metal-binding</keyword>
<dbReference type="GO" id="GO:0005524">
    <property type="term" value="F:ATP binding"/>
    <property type="evidence" value="ECO:0007669"/>
    <property type="project" value="UniProtKB-KW"/>
</dbReference>
<dbReference type="PROSITE" id="PS00180">
    <property type="entry name" value="GLNA_1"/>
    <property type="match status" value="1"/>
</dbReference>
<evidence type="ECO:0000259" key="18">
    <source>
        <dbReference type="PROSITE" id="PS51986"/>
    </source>
</evidence>
<evidence type="ECO:0000256" key="6">
    <source>
        <dbReference type="ARBA" id="ARBA00022598"/>
    </source>
</evidence>
<dbReference type="Proteomes" id="UP000034954">
    <property type="component" value="Unassembled WGS sequence"/>
</dbReference>
<keyword evidence="5" id="KW-0963">Cytoplasm</keyword>
<dbReference type="InterPro" id="IPR014746">
    <property type="entry name" value="Gln_synth/guanido_kin_cat_dom"/>
</dbReference>
<dbReference type="InterPro" id="IPR036651">
    <property type="entry name" value="Gln_synt_N_sf"/>
</dbReference>
<evidence type="ECO:0000256" key="1">
    <source>
        <dbReference type="ARBA" id="ARBA00004496"/>
    </source>
</evidence>
<dbReference type="GO" id="GO:0006542">
    <property type="term" value="P:glutamine biosynthetic process"/>
    <property type="evidence" value="ECO:0007669"/>
    <property type="project" value="InterPro"/>
</dbReference>
<dbReference type="PROSITE" id="PS51986">
    <property type="entry name" value="GS_BETA_GRASP"/>
    <property type="match status" value="1"/>
</dbReference>
<keyword evidence="15" id="KW-0597">Phosphoprotein</keyword>
<comment type="subcellular location">
    <subcellularLocation>
        <location evidence="1">Cytoplasm</location>
    </subcellularLocation>
</comment>
<feature type="binding site" evidence="14">
    <location>
        <position position="133"/>
    </location>
    <ligand>
        <name>Mg(2+)</name>
        <dbReference type="ChEBI" id="CHEBI:18420"/>
        <label>1</label>
    </ligand>
</feature>
<dbReference type="Pfam" id="PF00120">
    <property type="entry name" value="Gln-synt_C"/>
    <property type="match status" value="1"/>
</dbReference>
<feature type="binding site" evidence="13">
    <location>
        <begin position="246"/>
        <end position="248"/>
    </location>
    <ligand>
        <name>ATP</name>
        <dbReference type="ChEBI" id="CHEBI:30616"/>
    </ligand>
</feature>
<dbReference type="Pfam" id="PF03951">
    <property type="entry name" value="Gln-synt_N"/>
    <property type="match status" value="1"/>
</dbReference>
<evidence type="ECO:0000256" key="2">
    <source>
        <dbReference type="ARBA" id="ARBA00009897"/>
    </source>
</evidence>
<dbReference type="SUPFAM" id="SSF54368">
    <property type="entry name" value="Glutamine synthetase, N-terminal domain"/>
    <property type="match status" value="1"/>
</dbReference>
<evidence type="ECO:0000256" key="10">
    <source>
        <dbReference type="ARBA" id="ARBA00022842"/>
    </source>
</evidence>
<keyword evidence="9 13" id="KW-0067">ATP-binding</keyword>
<feature type="binding site" evidence="14">
    <location>
        <position position="337"/>
    </location>
    <ligand>
        <name>Mg(2+)</name>
        <dbReference type="ChEBI" id="CHEBI:18420"/>
        <label>1</label>
    </ligand>
</feature>
<dbReference type="InterPro" id="IPR004809">
    <property type="entry name" value="Gln_synth_I"/>
</dbReference>
<evidence type="ECO:0000313" key="21">
    <source>
        <dbReference type="Proteomes" id="UP000034954"/>
    </source>
</evidence>
<keyword evidence="8 13" id="KW-0547">Nucleotide-binding</keyword>
<evidence type="ECO:0000256" key="12">
    <source>
        <dbReference type="PIRSR" id="PIRSR604809-1"/>
    </source>
</evidence>
<feature type="binding site" evidence="12">
    <location>
        <position position="317"/>
    </location>
    <ligand>
        <name>L-glutamate</name>
        <dbReference type="ChEBI" id="CHEBI:29985"/>
    </ligand>
</feature>
<dbReference type="GO" id="GO:0046872">
    <property type="term" value="F:metal ion binding"/>
    <property type="evidence" value="ECO:0007669"/>
    <property type="project" value="UniProtKB-KW"/>
</dbReference>
<feature type="binding site" evidence="14">
    <location>
        <position position="195"/>
    </location>
    <ligand>
        <name>Mg(2+)</name>
        <dbReference type="ChEBI" id="CHEBI:18420"/>
        <label>1</label>
    </ligand>
</feature>
<dbReference type="InterPro" id="IPR008147">
    <property type="entry name" value="Gln_synt_N"/>
</dbReference>
<feature type="binding site" evidence="12">
    <location>
        <position position="305"/>
    </location>
    <ligand>
        <name>L-glutamate</name>
        <dbReference type="ChEBI" id="CHEBI:29985"/>
    </ligand>
</feature>
<evidence type="ECO:0000256" key="17">
    <source>
        <dbReference type="RuleBase" id="RU000384"/>
    </source>
</evidence>
<comment type="similarity">
    <text evidence="2 16 17">Belongs to the glutamine synthetase family.</text>
</comment>
<feature type="binding site" evidence="13">
    <location>
        <position position="317"/>
    </location>
    <ligand>
        <name>ATP</name>
        <dbReference type="ChEBI" id="CHEBI:30616"/>
    </ligand>
</feature>
<evidence type="ECO:0000256" key="4">
    <source>
        <dbReference type="ARBA" id="ARBA00021364"/>
    </source>
</evidence>
<dbReference type="AlphaFoldDB" id="A0A0M2USF5"/>
<evidence type="ECO:0000256" key="8">
    <source>
        <dbReference type="ARBA" id="ARBA00022741"/>
    </source>
</evidence>
<comment type="cofactor">
    <cofactor evidence="14">
        <name>Mg(2+)</name>
        <dbReference type="ChEBI" id="CHEBI:18420"/>
    </cofactor>
    <text evidence="14">Binds 2 Mg(2+) ions per subunit.</text>
</comment>
<evidence type="ECO:0000256" key="14">
    <source>
        <dbReference type="PIRSR" id="PIRSR604809-3"/>
    </source>
</evidence>
<reference evidence="20 21" key="1">
    <citation type="journal article" date="2013" name="BMC Microbiol.">
        <title>Identification of the type II cytochrome c maturation pathway in anammox bacteria by comparative genomics.</title>
        <authorList>
            <person name="Ferousi C."/>
            <person name="Speth D.R."/>
            <person name="Reimann J."/>
            <person name="Op den Camp H.J."/>
            <person name="Allen J.W."/>
            <person name="Keltjens J.T."/>
            <person name="Jetten M.S."/>
        </authorList>
    </citation>
    <scope>NUCLEOTIDE SEQUENCE [LARGE SCALE GENOMIC DNA]</scope>
    <source>
        <strain evidence="20">RU1</strain>
    </source>
</reference>
<feature type="binding site" evidence="14">
    <location>
        <position position="244"/>
    </location>
    <ligand>
        <name>Mg(2+)</name>
        <dbReference type="ChEBI" id="CHEBI:18420"/>
        <label>1</label>
    </ligand>
</feature>
<dbReference type="EC" id="6.3.1.2" evidence="3"/>
<feature type="modified residue" description="O-AMP-tyrosine" evidence="15">
    <location>
        <position position="377"/>
    </location>
</feature>
<evidence type="ECO:0000259" key="19">
    <source>
        <dbReference type="PROSITE" id="PS51987"/>
    </source>
</evidence>
<dbReference type="SMART" id="SM01230">
    <property type="entry name" value="Gln-synt_C"/>
    <property type="match status" value="1"/>
</dbReference>
<dbReference type="InterPro" id="IPR008146">
    <property type="entry name" value="Gln_synth_cat_dom"/>
</dbReference>
<evidence type="ECO:0000256" key="11">
    <source>
        <dbReference type="ARBA" id="ARBA00030668"/>
    </source>
</evidence>
<accession>A0A0M2USF5</accession>
<keyword evidence="21" id="KW-1185">Reference proteome</keyword>
<gene>
    <name evidence="20" type="ORF">BROFUL_02547</name>
</gene>
<evidence type="ECO:0000256" key="16">
    <source>
        <dbReference type="PROSITE-ProRule" id="PRU01330"/>
    </source>
</evidence>
<feature type="binding site" evidence="12">
    <location>
        <position position="299"/>
    </location>
    <ligand>
        <name>L-glutamate</name>
        <dbReference type="ChEBI" id="CHEBI:29985"/>
    </ligand>
</feature>
<dbReference type="GO" id="GO:0004356">
    <property type="term" value="F:glutamine synthetase activity"/>
    <property type="evidence" value="ECO:0007669"/>
    <property type="project" value="UniProtKB-EC"/>
</dbReference>
<evidence type="ECO:0000256" key="13">
    <source>
        <dbReference type="PIRSR" id="PIRSR604809-2"/>
    </source>
</evidence>
<dbReference type="GO" id="GO:0005737">
    <property type="term" value="C:cytoplasm"/>
    <property type="evidence" value="ECO:0007669"/>
    <property type="project" value="UniProtKB-SubCell"/>
</dbReference>
<dbReference type="PROSITE" id="PS51987">
    <property type="entry name" value="GS_CATALYTIC"/>
    <property type="match status" value="1"/>
</dbReference>
<feature type="domain" description="GS catalytic" evidence="19">
    <location>
        <begin position="108"/>
        <end position="448"/>
    </location>
</feature>
<dbReference type="NCBIfam" id="TIGR00653">
    <property type="entry name" value="GlnA"/>
    <property type="match status" value="1"/>
</dbReference>
<feature type="domain" description="GS beta-grasp" evidence="18">
    <location>
        <begin position="17"/>
        <end position="101"/>
    </location>
</feature>
<dbReference type="InterPro" id="IPR027302">
    <property type="entry name" value="Gln_synth_N_conserv_site"/>
</dbReference>
<feature type="binding site" evidence="13">
    <location>
        <position position="183"/>
    </location>
    <ligand>
        <name>ATP</name>
        <dbReference type="ChEBI" id="CHEBI:30616"/>
    </ligand>
</feature>
<feature type="binding site" evidence="14">
    <location>
        <position position="188"/>
    </location>
    <ligand>
        <name>Mg(2+)</name>
        <dbReference type="ChEBI" id="CHEBI:18420"/>
        <label>1</label>
    </ligand>
</feature>
<evidence type="ECO:0000256" key="15">
    <source>
        <dbReference type="PIRSR" id="PIRSR604809-50"/>
    </source>
</evidence>
<comment type="caution">
    <text evidence="20">The sequence shown here is derived from an EMBL/GenBank/DDBJ whole genome shotgun (WGS) entry which is preliminary data.</text>
</comment>
<keyword evidence="6" id="KW-0436">Ligase</keyword>
<evidence type="ECO:0000313" key="20">
    <source>
        <dbReference type="EMBL" id="KKO18767.1"/>
    </source>
</evidence>
<evidence type="ECO:0000256" key="9">
    <source>
        <dbReference type="ARBA" id="ARBA00022840"/>
    </source>
</evidence>
<feature type="binding site" evidence="13">
    <location>
        <begin position="198"/>
        <end position="200"/>
    </location>
    <ligand>
        <name>ATP</name>
        <dbReference type="ChEBI" id="CHEBI:30616"/>
    </ligand>
</feature>
<evidence type="ECO:0000256" key="5">
    <source>
        <dbReference type="ARBA" id="ARBA00022490"/>
    </source>
</evidence>
<dbReference type="PANTHER" id="PTHR43785">
    <property type="entry name" value="GAMMA-GLUTAMYLPUTRESCINE SYNTHETASE"/>
    <property type="match status" value="1"/>
</dbReference>
<sequence length="448" mass="51259">MTSEHTDLAIISRAKDDNVKLVQLQFTDINGNIKAVTIPVERFPESIEKGIWFDGSSIEGFTRICESDMYLKPDTSTYSLLPWETEEPTARLFCDVYMPDGSPFEGDPRYILKRAIKNARAMNFEYNVGPELEFFLFKPKNNGQVEPTPHDVGSYFDFSPRDLAGNVRRDIIFTLEKMGLNVEMSHHEVAPGQHEIDFKYAEALKTAENALTFKQVVKSIAHQHDLYATFMPKPIFGMCGSGMHCHQSLFDITIKKNIFFDEKDEYKLSKVARQFVAGQLQHVRAMSAILSPTVNSYKRLVPGYEAPVYICWGQKNRSALIRIPRYSQGREQSTRAELRCPDPSNNPYLALAVMLEAGLDGIKRGLVPPNPVEENVYEFNKDELAYRNIATLPNSLGEAIEELKKNKLMETALGSHTYHVYIHAKMAEWDEYQIQVTDWEHKKYFETT</sequence>
<evidence type="ECO:0000256" key="3">
    <source>
        <dbReference type="ARBA" id="ARBA00012937"/>
    </source>
</evidence>
<feature type="binding site" evidence="12">
    <location>
        <position position="339"/>
    </location>
    <ligand>
        <name>L-glutamate</name>
        <dbReference type="ChEBI" id="CHEBI:29985"/>
    </ligand>
</feature>
<dbReference type="EMBL" id="LAQJ01000237">
    <property type="protein sequence ID" value="KKO18767.1"/>
    <property type="molecule type" value="Genomic_DNA"/>
</dbReference>
<proteinExistence type="inferred from homology"/>
<dbReference type="PANTHER" id="PTHR43785:SF12">
    <property type="entry name" value="TYPE-1 GLUTAMINE SYNTHETASE 2"/>
    <property type="match status" value="1"/>
</dbReference>